<dbReference type="InterPro" id="IPR001293">
    <property type="entry name" value="Znf_TRAF"/>
</dbReference>
<feature type="compositionally biased region" description="Basic residues" evidence="7">
    <location>
        <begin position="24"/>
        <end position="33"/>
    </location>
</feature>
<dbReference type="SUPFAM" id="SSF57850">
    <property type="entry name" value="RING/U-box"/>
    <property type="match status" value="1"/>
</dbReference>
<dbReference type="SUPFAM" id="SSF49599">
    <property type="entry name" value="TRAF domain-like"/>
    <property type="match status" value="3"/>
</dbReference>
<dbReference type="SMART" id="SM00061">
    <property type="entry name" value="MATH"/>
    <property type="match status" value="1"/>
</dbReference>
<feature type="compositionally biased region" description="Low complexity" evidence="7">
    <location>
        <begin position="101"/>
        <end position="120"/>
    </location>
</feature>
<protein>
    <submittedName>
        <fullName evidence="8">TNF receptor-associated factor 4</fullName>
    </submittedName>
</protein>
<dbReference type="Proteomes" id="UP000286415">
    <property type="component" value="Unassembled WGS sequence"/>
</dbReference>
<dbReference type="InterPro" id="IPR008974">
    <property type="entry name" value="TRAF-like"/>
</dbReference>
<keyword evidence="9" id="KW-1185">Reference proteome</keyword>
<evidence type="ECO:0000256" key="6">
    <source>
        <dbReference type="ARBA" id="ARBA00022833"/>
    </source>
</evidence>
<dbReference type="PANTHER" id="PTHR10131">
    <property type="entry name" value="TNF RECEPTOR ASSOCIATED FACTOR"/>
    <property type="match status" value="1"/>
</dbReference>
<evidence type="ECO:0000313" key="8">
    <source>
        <dbReference type="EMBL" id="KAG5442072.1"/>
    </source>
</evidence>
<organism evidence="8 9">
    <name type="scientific">Clonorchis sinensis</name>
    <name type="common">Chinese liver fluke</name>
    <dbReference type="NCBI Taxonomy" id="79923"/>
    <lineage>
        <taxon>Eukaryota</taxon>
        <taxon>Metazoa</taxon>
        <taxon>Spiralia</taxon>
        <taxon>Lophotrochozoa</taxon>
        <taxon>Platyhelminthes</taxon>
        <taxon>Trematoda</taxon>
        <taxon>Digenea</taxon>
        <taxon>Opisthorchiida</taxon>
        <taxon>Opisthorchiata</taxon>
        <taxon>Opisthorchiidae</taxon>
        <taxon>Clonorchis</taxon>
    </lineage>
</organism>
<dbReference type="PROSITE" id="PS50145">
    <property type="entry name" value="ZF_TRAF"/>
    <property type="match status" value="2"/>
</dbReference>
<evidence type="ECO:0000256" key="5">
    <source>
        <dbReference type="ARBA" id="ARBA00022771"/>
    </source>
</evidence>
<comment type="caution">
    <text evidence="8">The sequence shown here is derived from an EMBL/GenBank/DDBJ whole genome shotgun (WGS) entry which is preliminary data.</text>
</comment>
<keyword evidence="4" id="KW-0677">Repeat</keyword>
<dbReference type="InterPro" id="IPR001841">
    <property type="entry name" value="Znf_RING"/>
</dbReference>
<reference evidence="8 9" key="1">
    <citation type="journal article" date="2018" name="Biotechnol. Adv.">
        <title>Improved genomic resources and new bioinformatic workflow for the carcinogenic parasite Clonorchis sinensis: Biotechnological implications.</title>
        <authorList>
            <person name="Wang D."/>
            <person name="Korhonen P.K."/>
            <person name="Gasser R.B."/>
            <person name="Young N.D."/>
        </authorList>
    </citation>
    <scope>NUCLEOTIDE SEQUENCE [LARGE SCALE GENOMIC DNA]</scope>
    <source>
        <strain evidence="8">Cs-k2</strain>
    </source>
</reference>
<dbReference type="FunCoup" id="A0A3R7GP43">
    <property type="interactions" value="61"/>
</dbReference>
<dbReference type="InterPro" id="IPR002083">
    <property type="entry name" value="MATH/TRAF_dom"/>
</dbReference>
<evidence type="ECO:0000256" key="2">
    <source>
        <dbReference type="ARBA" id="ARBA00022490"/>
    </source>
</evidence>
<dbReference type="FunFam" id="3.30.40.10:FF:000121">
    <property type="entry name" value="TNF receptor-associated factor"/>
    <property type="match status" value="1"/>
</dbReference>
<accession>A0A3R7GP43</accession>
<dbReference type="InterPro" id="IPR018957">
    <property type="entry name" value="Znf_C3HC4_RING-type"/>
</dbReference>
<dbReference type="OrthoDB" id="5574452at2759"/>
<dbReference type="STRING" id="79923.A0A3R7GP43"/>
<gene>
    <name evidence="8" type="ORF">CSKR_102840</name>
</gene>
<evidence type="ECO:0000313" key="9">
    <source>
        <dbReference type="Proteomes" id="UP000286415"/>
    </source>
</evidence>
<dbReference type="Gene3D" id="3.30.40.10">
    <property type="entry name" value="Zinc/RING finger domain, C3HC4 (zinc finger)"/>
    <property type="match status" value="3"/>
</dbReference>
<sequence length="546" mass="60869">MGGGETEVTKNEQVEDSDKDNKDKAKKKSKKKSQKEPENANLEQQPQADGEQPDKDKTSGTSKKKSKRSHKENHGEAAAEQPGLKTQQSTSEAPEAKPEKPAATTTQTARTTNETTAGSTGPLGSEILFVDPLDEVHKCISCGNALRVPILFEDCGHRCCSSCLPNVLRGSSKCPADNTHLKQDHIKLDKDFQLQMDELAVRCTFEAGGCTWTGKLAQLGGHLSQCGYRVITCPNDCGVEFEQRYVETHVSSDCPKRSKKCKFCDASLIAANELKHIGVCPRFPVTCPNDCKKRDIPRCQLAEHLATECSKQDLPCPFEPHGCEFLGRKKKKEVHLTECHIEHLSMVNSSMQQMTLLLEAQTKSFTELKSMLTQQAKRLTALERCFGSSFTWKIDNYAEKFSMAKSGKQTTLFSPPFYTHRCGYRMAVSVCLYGSGDCRGKFMSVFVCLCRGEHDTVLSWPFTHQLTFTLLDQHPDVTMRKPVEYTIKPNAGADQSMFLGRPTAERNPCFGAPRFMKLDALKSSDYIFEDCIFLKITMNLDEVPAI</sequence>
<feature type="compositionally biased region" description="Basic residues" evidence="7">
    <location>
        <begin position="62"/>
        <end position="71"/>
    </location>
</feature>
<evidence type="ECO:0000256" key="7">
    <source>
        <dbReference type="SAM" id="MobiDB-lite"/>
    </source>
</evidence>
<evidence type="ECO:0000256" key="4">
    <source>
        <dbReference type="ARBA" id="ARBA00022737"/>
    </source>
</evidence>
<dbReference type="InParanoid" id="A0A3R7GP43"/>
<proteinExistence type="predicted"/>
<dbReference type="GO" id="GO:0005737">
    <property type="term" value="C:cytoplasm"/>
    <property type="evidence" value="ECO:0007669"/>
    <property type="project" value="UniProtKB-SubCell"/>
</dbReference>
<dbReference type="PANTHER" id="PTHR10131:SF151">
    <property type="entry name" value="TNF RECEPTOR ASSOCIATED FACTOR (TRAF) HOMOLOG"/>
    <property type="match status" value="1"/>
</dbReference>
<dbReference type="AlphaFoldDB" id="A0A3R7GP43"/>
<feature type="region of interest" description="Disordered" evidence="7">
    <location>
        <begin position="1"/>
        <end position="124"/>
    </location>
</feature>
<dbReference type="GO" id="GO:0043122">
    <property type="term" value="P:regulation of canonical NF-kappaB signal transduction"/>
    <property type="evidence" value="ECO:0007669"/>
    <property type="project" value="TreeGrafter"/>
</dbReference>
<dbReference type="CDD" id="cd00270">
    <property type="entry name" value="MATH_TRAF_C"/>
    <property type="match status" value="1"/>
</dbReference>
<name>A0A3R7GP43_CLOSI</name>
<dbReference type="PROSITE" id="PS50144">
    <property type="entry name" value="MATH"/>
    <property type="match status" value="1"/>
</dbReference>
<keyword evidence="8" id="KW-0675">Receptor</keyword>
<keyword evidence="5" id="KW-0863">Zinc-finger</keyword>
<dbReference type="Gene3D" id="2.60.210.10">
    <property type="entry name" value="Apoptosis, Tumor Necrosis Factor Receptor Associated Protein 2, Chain A"/>
    <property type="match status" value="1"/>
</dbReference>
<evidence type="ECO:0000256" key="1">
    <source>
        <dbReference type="ARBA" id="ARBA00004496"/>
    </source>
</evidence>
<dbReference type="InterPro" id="IPR013083">
    <property type="entry name" value="Znf_RING/FYVE/PHD"/>
</dbReference>
<dbReference type="Pfam" id="PF02176">
    <property type="entry name" value="zf-TRAF"/>
    <property type="match status" value="2"/>
</dbReference>
<dbReference type="Pfam" id="PF21355">
    <property type="entry name" value="TRAF-mep_MATH"/>
    <property type="match status" value="1"/>
</dbReference>
<evidence type="ECO:0000256" key="3">
    <source>
        <dbReference type="ARBA" id="ARBA00022723"/>
    </source>
</evidence>
<keyword evidence="6" id="KW-0862">Zinc</keyword>
<dbReference type="InterPro" id="IPR049342">
    <property type="entry name" value="TRAF1-6_MATH_dom"/>
</dbReference>
<keyword evidence="2" id="KW-0963">Cytoplasm</keyword>
<dbReference type="PROSITE" id="PS50089">
    <property type="entry name" value="ZF_RING_2"/>
    <property type="match status" value="1"/>
</dbReference>
<dbReference type="EMBL" id="NIRI02000076">
    <property type="protein sequence ID" value="KAG5442072.1"/>
    <property type="molecule type" value="Genomic_DNA"/>
</dbReference>
<dbReference type="GO" id="GO:0008270">
    <property type="term" value="F:zinc ion binding"/>
    <property type="evidence" value="ECO:0007669"/>
    <property type="project" value="UniProtKB-KW"/>
</dbReference>
<comment type="subcellular location">
    <subcellularLocation>
        <location evidence="1">Cytoplasm</location>
    </subcellularLocation>
</comment>
<dbReference type="Pfam" id="PF00097">
    <property type="entry name" value="zf-C3HC4"/>
    <property type="match status" value="1"/>
</dbReference>
<reference evidence="8 9" key="2">
    <citation type="journal article" date="2021" name="Genomics">
        <title>High-quality reference genome for Clonorchis sinensis.</title>
        <authorList>
            <person name="Young N.D."/>
            <person name="Stroehlein A.J."/>
            <person name="Kinkar L."/>
            <person name="Wang T."/>
            <person name="Sohn W.M."/>
            <person name="Chang B.C.H."/>
            <person name="Kaur P."/>
            <person name="Weisz D."/>
            <person name="Dudchenko O."/>
            <person name="Aiden E.L."/>
            <person name="Korhonen P.K."/>
            <person name="Gasser R.B."/>
        </authorList>
    </citation>
    <scope>NUCLEOTIDE SEQUENCE [LARGE SCALE GENOMIC DNA]</scope>
    <source>
        <strain evidence="8">Cs-k2</strain>
    </source>
</reference>
<keyword evidence="3" id="KW-0479">Metal-binding</keyword>